<dbReference type="Proteomes" id="UP000299102">
    <property type="component" value="Unassembled WGS sequence"/>
</dbReference>
<evidence type="ECO:0000256" key="1">
    <source>
        <dbReference type="SAM" id="MobiDB-lite"/>
    </source>
</evidence>
<reference evidence="2 3" key="1">
    <citation type="journal article" date="2019" name="Commun. Biol.">
        <title>The bagworm genome reveals a unique fibroin gene that provides high tensile strength.</title>
        <authorList>
            <person name="Kono N."/>
            <person name="Nakamura H."/>
            <person name="Ohtoshi R."/>
            <person name="Tomita M."/>
            <person name="Numata K."/>
            <person name="Arakawa K."/>
        </authorList>
    </citation>
    <scope>NUCLEOTIDE SEQUENCE [LARGE SCALE GENOMIC DNA]</scope>
</reference>
<gene>
    <name evidence="2" type="ORF">EVAR_99434_1</name>
</gene>
<feature type="region of interest" description="Disordered" evidence="1">
    <location>
        <begin position="8"/>
        <end position="64"/>
    </location>
</feature>
<name>A0A4C1SGL9_EUMVA</name>
<proteinExistence type="predicted"/>
<protein>
    <submittedName>
        <fullName evidence="2">Uncharacterized protein</fullName>
    </submittedName>
</protein>
<feature type="non-terminal residue" evidence="2">
    <location>
        <position position="1"/>
    </location>
</feature>
<comment type="caution">
    <text evidence="2">The sequence shown here is derived from an EMBL/GenBank/DDBJ whole genome shotgun (WGS) entry which is preliminary data.</text>
</comment>
<accession>A0A4C1SGL9</accession>
<dbReference type="EMBL" id="BGZK01003434">
    <property type="protein sequence ID" value="GBP01235.1"/>
    <property type="molecule type" value="Genomic_DNA"/>
</dbReference>
<organism evidence="2 3">
    <name type="scientific">Eumeta variegata</name>
    <name type="common">Bagworm moth</name>
    <name type="synonym">Eumeta japonica</name>
    <dbReference type="NCBI Taxonomy" id="151549"/>
    <lineage>
        <taxon>Eukaryota</taxon>
        <taxon>Metazoa</taxon>
        <taxon>Ecdysozoa</taxon>
        <taxon>Arthropoda</taxon>
        <taxon>Hexapoda</taxon>
        <taxon>Insecta</taxon>
        <taxon>Pterygota</taxon>
        <taxon>Neoptera</taxon>
        <taxon>Endopterygota</taxon>
        <taxon>Lepidoptera</taxon>
        <taxon>Glossata</taxon>
        <taxon>Ditrysia</taxon>
        <taxon>Tineoidea</taxon>
        <taxon>Psychidae</taxon>
        <taxon>Oiketicinae</taxon>
        <taxon>Eumeta</taxon>
    </lineage>
</organism>
<evidence type="ECO:0000313" key="3">
    <source>
        <dbReference type="Proteomes" id="UP000299102"/>
    </source>
</evidence>
<keyword evidence="3" id="KW-1185">Reference proteome</keyword>
<sequence length="177" mass="18050">SFSFRLEVCGASGDHSGRRESGGLQDGGSDRSGSDQSRGNGGCGDGRAVRQGRIRHRLGDGRRGVDVDAGLMGDGRRGHGSAIRVRAIERRPSSGSPVPIDVDAGSVGNCGGGADDGGFGDDGARDRCHGGGCDDGGLGADVEARRVRDGGGGRRVGEQAACYMYPCPLLAIFTFVI</sequence>
<dbReference type="AlphaFoldDB" id="A0A4C1SGL9"/>
<evidence type="ECO:0000313" key="2">
    <source>
        <dbReference type="EMBL" id="GBP01235.1"/>
    </source>
</evidence>